<name>A0A1R3UZ15_9HYPH</name>
<dbReference type="Proteomes" id="UP000188388">
    <property type="component" value="Unassembled WGS sequence"/>
</dbReference>
<protein>
    <submittedName>
        <fullName evidence="1">Uncharacterized protein</fullName>
    </submittedName>
</protein>
<accession>A0A1R3UZ15</accession>
<evidence type="ECO:0000313" key="2">
    <source>
        <dbReference type="Proteomes" id="UP000188388"/>
    </source>
</evidence>
<proteinExistence type="predicted"/>
<organism evidence="1 2">
    <name type="scientific">Mesorhizobium prunaredense</name>
    <dbReference type="NCBI Taxonomy" id="1631249"/>
    <lineage>
        <taxon>Bacteria</taxon>
        <taxon>Pseudomonadati</taxon>
        <taxon>Pseudomonadota</taxon>
        <taxon>Alphaproteobacteria</taxon>
        <taxon>Hyphomicrobiales</taxon>
        <taxon>Phyllobacteriaceae</taxon>
        <taxon>Mesorhizobium</taxon>
    </lineage>
</organism>
<reference evidence="2" key="1">
    <citation type="submission" date="2017-01" db="EMBL/GenBank/DDBJ databases">
        <authorList>
            <person name="Brunel B."/>
        </authorList>
    </citation>
    <scope>NUCLEOTIDE SEQUENCE [LARGE SCALE GENOMIC DNA]</scope>
</reference>
<keyword evidence="2" id="KW-1185">Reference proteome</keyword>
<evidence type="ECO:0000313" key="1">
    <source>
        <dbReference type="EMBL" id="SIT52881.1"/>
    </source>
</evidence>
<dbReference type="AlphaFoldDB" id="A0A1R3UZ15"/>
<gene>
    <name evidence="1" type="ORF">BQ8794_10251</name>
</gene>
<sequence>MDKTVIPKSENRFLDKTMVKLKDMIPKVGTGFRKRSWSN</sequence>
<dbReference type="EMBL" id="FTPD01000001">
    <property type="protein sequence ID" value="SIT52881.1"/>
    <property type="molecule type" value="Genomic_DNA"/>
</dbReference>